<dbReference type="InterPro" id="IPR026289">
    <property type="entry name" value="SBP_TakP-like"/>
</dbReference>
<sequence length="341" mass="37133">MRANRRTLLGLAAAAALAAAGGVQAQETTELKIQSIWQAGSINQQVFERFAENVGKASGGRLTVTPLPVGAVVAYNETLEAVGSGILEGQHSAPAYFAGREPGMALLADLNAAYENPYQLTDWVYEHGGLEIAREMYADFNLFYVGPVLWGMESIPSKKRVATVEDFQGMKLRMPEGTASEIFRNIGAAPVNIPGAEVYTSLERGVIDGADWGTLSMNQDLGFHKIAPYPIYPGLHSMPMGEVAINLDTWNGLPDDLKTIFEMAVRDFNYDMIRTMASADLEAVAAARADGAELVDWSDEERRKLRRVAAEVWREFGGRSEMAGKVVDSHVAYLKSLGLIE</sequence>
<dbReference type="NCBIfam" id="NF037995">
    <property type="entry name" value="TRAP_S1"/>
    <property type="match status" value="1"/>
</dbReference>
<keyword evidence="3" id="KW-0574">Periplasm</keyword>
<comment type="caution">
    <text evidence="5">The sequence shown here is derived from an EMBL/GenBank/DDBJ whole genome shotgun (WGS) entry which is preliminary data.</text>
</comment>
<dbReference type="InterPro" id="IPR006311">
    <property type="entry name" value="TAT_signal"/>
</dbReference>
<dbReference type="InterPro" id="IPR038404">
    <property type="entry name" value="TRAP_DctP_sf"/>
</dbReference>
<feature type="chain" id="PRO_5046378679" evidence="4">
    <location>
        <begin position="26"/>
        <end position="341"/>
    </location>
</feature>
<evidence type="ECO:0000256" key="2">
    <source>
        <dbReference type="ARBA" id="ARBA00022729"/>
    </source>
</evidence>
<dbReference type="PIRSF" id="PIRSF039026">
    <property type="entry name" value="SiaP"/>
    <property type="match status" value="1"/>
</dbReference>
<dbReference type="PANTHER" id="PTHR33376:SF5">
    <property type="entry name" value="EXTRACYTOPLASMIC SOLUTE RECEPTOR PROTEIN"/>
    <property type="match status" value="1"/>
</dbReference>
<name>A0ABQ6LRE3_9RHOB</name>
<organism evidence="5 6">
    <name type="scientific">Paralimibaculum aggregatum</name>
    <dbReference type="NCBI Taxonomy" id="3036245"/>
    <lineage>
        <taxon>Bacteria</taxon>
        <taxon>Pseudomonadati</taxon>
        <taxon>Pseudomonadota</taxon>
        <taxon>Alphaproteobacteria</taxon>
        <taxon>Rhodobacterales</taxon>
        <taxon>Paracoccaceae</taxon>
        <taxon>Paralimibaculum</taxon>
    </lineage>
</organism>
<dbReference type="CDD" id="cd13604">
    <property type="entry name" value="PBP2_TRAP_ketoacid_lactate_like"/>
    <property type="match status" value="1"/>
</dbReference>
<dbReference type="Pfam" id="PF03480">
    <property type="entry name" value="DctP"/>
    <property type="match status" value="1"/>
</dbReference>
<dbReference type="PANTHER" id="PTHR33376">
    <property type="match status" value="1"/>
</dbReference>
<comment type="subcellular location">
    <subcellularLocation>
        <location evidence="1">Periplasm</location>
    </subcellularLocation>
</comment>
<dbReference type="InterPro" id="IPR018389">
    <property type="entry name" value="DctP_fam"/>
</dbReference>
<dbReference type="Proteomes" id="UP001239909">
    <property type="component" value="Unassembled WGS sequence"/>
</dbReference>
<reference evidence="5 6" key="1">
    <citation type="submission" date="2023-04" db="EMBL/GenBank/DDBJ databases">
        <title>Marinoamorphus aggregata gen. nov., sp. Nov., isolate from tissue of brittle star Ophioplocus japonicus.</title>
        <authorList>
            <person name="Kawano K."/>
            <person name="Sawayama S."/>
            <person name="Nakagawa S."/>
        </authorList>
    </citation>
    <scope>NUCLEOTIDE SEQUENCE [LARGE SCALE GENOMIC DNA]</scope>
    <source>
        <strain evidence="5 6">NKW23</strain>
    </source>
</reference>
<dbReference type="PROSITE" id="PS51318">
    <property type="entry name" value="TAT"/>
    <property type="match status" value="1"/>
</dbReference>
<accession>A0ABQ6LRE3</accession>
<protein>
    <submittedName>
        <fullName evidence="5">TRAP transporter substrate-binding protein DctP</fullName>
    </submittedName>
</protein>
<proteinExistence type="predicted"/>
<keyword evidence="2 4" id="KW-0732">Signal</keyword>
<keyword evidence="6" id="KW-1185">Reference proteome</keyword>
<evidence type="ECO:0000256" key="1">
    <source>
        <dbReference type="ARBA" id="ARBA00004418"/>
    </source>
</evidence>
<dbReference type="Gene3D" id="3.40.190.170">
    <property type="entry name" value="Bacterial extracellular solute-binding protein, family 7"/>
    <property type="match status" value="1"/>
</dbReference>
<dbReference type="EMBL" id="BSYI01000038">
    <property type="protein sequence ID" value="GMG84583.1"/>
    <property type="molecule type" value="Genomic_DNA"/>
</dbReference>
<gene>
    <name evidence="5" type="primary">dctP_4</name>
    <name evidence="5" type="ORF">LNKW23_37990</name>
</gene>
<evidence type="ECO:0000256" key="4">
    <source>
        <dbReference type="SAM" id="SignalP"/>
    </source>
</evidence>
<evidence type="ECO:0000313" key="5">
    <source>
        <dbReference type="EMBL" id="GMG84583.1"/>
    </source>
</evidence>
<feature type="signal peptide" evidence="4">
    <location>
        <begin position="1"/>
        <end position="25"/>
    </location>
</feature>
<dbReference type="RefSeq" id="WP_285673644.1">
    <property type="nucleotide sequence ID" value="NZ_BSYI01000038.1"/>
</dbReference>
<evidence type="ECO:0000256" key="3">
    <source>
        <dbReference type="ARBA" id="ARBA00022764"/>
    </source>
</evidence>
<evidence type="ECO:0000313" key="6">
    <source>
        <dbReference type="Proteomes" id="UP001239909"/>
    </source>
</evidence>